<keyword evidence="2" id="KW-0067">ATP-binding</keyword>
<evidence type="ECO:0000313" key="6">
    <source>
        <dbReference type="Proteomes" id="UP000662873"/>
    </source>
</evidence>
<keyword evidence="5" id="KW-0347">Helicase</keyword>
<dbReference type="SUPFAM" id="SSF52540">
    <property type="entry name" value="P-loop containing nucleoside triphosphate hydrolases"/>
    <property type="match status" value="2"/>
</dbReference>
<dbReference type="PROSITE" id="PS51192">
    <property type="entry name" value="HELICASE_ATP_BIND_1"/>
    <property type="match status" value="1"/>
</dbReference>
<organism evidence="5 6">
    <name type="scientific">Candidatus Nitrosymbiomonas proteolyticus</name>
    <dbReference type="NCBI Taxonomy" id="2608984"/>
    <lineage>
        <taxon>Bacteria</taxon>
        <taxon>Bacillati</taxon>
        <taxon>Armatimonadota</taxon>
        <taxon>Armatimonadota incertae sedis</taxon>
        <taxon>Candidatus Nitrosymbiomonas</taxon>
    </lineage>
</organism>
<dbReference type="InterPro" id="IPR027417">
    <property type="entry name" value="P-loop_NTPase"/>
</dbReference>
<dbReference type="SMART" id="SM00490">
    <property type="entry name" value="HELICc"/>
    <property type="match status" value="1"/>
</dbReference>
<dbReference type="GO" id="GO:0036297">
    <property type="term" value="P:interstrand cross-link repair"/>
    <property type="evidence" value="ECO:0007669"/>
    <property type="project" value="TreeGrafter"/>
</dbReference>
<dbReference type="InterPro" id="IPR018973">
    <property type="entry name" value="MZB"/>
</dbReference>
<dbReference type="SMART" id="SM00487">
    <property type="entry name" value="DEXDc"/>
    <property type="match status" value="1"/>
</dbReference>
<dbReference type="GO" id="GO:0005524">
    <property type="term" value="F:ATP binding"/>
    <property type="evidence" value="ECO:0007669"/>
    <property type="project" value="UniProtKB-KW"/>
</dbReference>
<evidence type="ECO:0000256" key="2">
    <source>
        <dbReference type="ARBA" id="ARBA00022840"/>
    </source>
</evidence>
<evidence type="ECO:0000256" key="1">
    <source>
        <dbReference type="ARBA" id="ARBA00022741"/>
    </source>
</evidence>
<dbReference type="GO" id="GO:0006289">
    <property type="term" value="P:nucleotide-excision repair"/>
    <property type="evidence" value="ECO:0007669"/>
    <property type="project" value="TreeGrafter"/>
</dbReference>
<dbReference type="CDD" id="cd17923">
    <property type="entry name" value="DEXHc_Hrq1-like"/>
    <property type="match status" value="1"/>
</dbReference>
<sequence length="753" mass="82891">MERRTLAERVAGIPMFERKAQVIRIRARQAEFAETQEALPGIVAENLRKRGIERLFTHQAQAIDAVRSGKDVVVVTGTNSGKTICFAVPLLERCLAEPTARALLLYPTKALARDQLQRLESLGEGSGLRVGVYDGDTPKSERAAIRKAASVLITNPDMLHIGILPNHENWARFLRNLRTIVLDEMHVYRGVFGSHVASVLRRLLRLCKAAGSQPQVIGASATIGNPAQLFAQLTGKEGHVVAGDGSPSGERSYFFWAPQLGDEESFPSPNRSTSAALVQMVQAGLRALAFCRSRNSVELVLRYARVAARRRGVDPDLIDSYRAGYRPEDRREIERAIFEGRLLGLASTNALELGVDIGGLDVVLMNGYPGSRSAFWQQTGRAGRGTEEGASVLLARNDPLDLYFARHPRILMESPPEPVSVSVDNPVILEQQLRCAVYERPMTLDEVEAFSSSASWAIGSLAESGDIEMSAGRYYYKSFDPPAPKVDIRAVGSDSVRILLDNDEVGESEYWRALKTLHKGAVHIHRGVPYLVDELNLDRREATLTHLRAEFYTEPQVEVQIQPLVKVQERVWGSLSAELSSLRVTERVTGYKRLALDGDTVLGYEALDLPPVSFDTLGIWVHLPPVEGEDAPEYLGSLHGLEHALVVTAPYIAECDRGDLGSAWYGLFPHSMKAALFVYDNVPGGIGLSERLIDSLEPWREMASELVTSCDCETGCPACLLISNCISRNNMIDKPGAILLLGKLRADRRPVSQ</sequence>
<dbReference type="InterPro" id="IPR011545">
    <property type="entry name" value="DEAD/DEAH_box_helicase_dom"/>
</dbReference>
<evidence type="ECO:0000259" key="4">
    <source>
        <dbReference type="PROSITE" id="PS51194"/>
    </source>
</evidence>
<dbReference type="GO" id="GO:0003676">
    <property type="term" value="F:nucleic acid binding"/>
    <property type="evidence" value="ECO:0007669"/>
    <property type="project" value="InterPro"/>
</dbReference>
<reference evidence="5" key="1">
    <citation type="journal article" name="DNA Res.">
        <title>The physiological potential of anammox bacteria as revealed by their core genome structure.</title>
        <authorList>
            <person name="Okubo T."/>
            <person name="Toyoda A."/>
            <person name="Fukuhara K."/>
            <person name="Uchiyama I."/>
            <person name="Harigaya Y."/>
            <person name="Kuroiwa M."/>
            <person name="Suzuki T."/>
            <person name="Murakami Y."/>
            <person name="Suwa Y."/>
            <person name="Takami H."/>
        </authorList>
    </citation>
    <scope>NUCLEOTIDE SEQUENCE</scope>
    <source>
        <strain evidence="5">317325-2</strain>
    </source>
</reference>
<dbReference type="InterPro" id="IPR001650">
    <property type="entry name" value="Helicase_C-like"/>
</dbReference>
<dbReference type="EMBL" id="AP021858">
    <property type="protein sequence ID" value="BBO23857.1"/>
    <property type="molecule type" value="Genomic_DNA"/>
</dbReference>
<feature type="domain" description="Helicase C-terminal" evidence="4">
    <location>
        <begin position="276"/>
        <end position="427"/>
    </location>
</feature>
<dbReference type="Gene3D" id="3.40.50.300">
    <property type="entry name" value="P-loop containing nucleotide triphosphate hydrolases"/>
    <property type="match status" value="2"/>
</dbReference>
<name>A0A809S4V3_9BACT</name>
<dbReference type="GO" id="GO:0043138">
    <property type="term" value="F:3'-5' DNA helicase activity"/>
    <property type="evidence" value="ECO:0007669"/>
    <property type="project" value="TreeGrafter"/>
</dbReference>
<keyword evidence="5" id="KW-0378">Hydrolase</keyword>
<dbReference type="InterPro" id="IPR014001">
    <property type="entry name" value="Helicase_ATP-bd"/>
</dbReference>
<gene>
    <name evidence="5" type="ORF">NPRO_14520</name>
</gene>
<proteinExistence type="predicted"/>
<dbReference type="PANTHER" id="PTHR47957:SF3">
    <property type="entry name" value="ATP-DEPENDENT HELICASE HRQ1"/>
    <property type="match status" value="1"/>
</dbReference>
<dbReference type="CDD" id="cd18797">
    <property type="entry name" value="SF2_C_Hrq"/>
    <property type="match status" value="1"/>
</dbReference>
<dbReference type="Pfam" id="PF00271">
    <property type="entry name" value="Helicase_C"/>
    <property type="match status" value="1"/>
</dbReference>
<dbReference type="Pfam" id="PF09369">
    <property type="entry name" value="MZB"/>
    <property type="match status" value="1"/>
</dbReference>
<accession>A0A809S4V3</accession>
<keyword evidence="1" id="KW-0547">Nucleotide-binding</keyword>
<dbReference type="PANTHER" id="PTHR47957">
    <property type="entry name" value="ATP-DEPENDENT HELICASE HRQ1"/>
    <property type="match status" value="1"/>
</dbReference>
<feature type="domain" description="Helicase ATP-binding" evidence="3">
    <location>
        <begin position="63"/>
        <end position="241"/>
    </location>
</feature>
<evidence type="ECO:0000313" key="5">
    <source>
        <dbReference type="EMBL" id="BBO23857.1"/>
    </source>
</evidence>
<dbReference type="PROSITE" id="PS51194">
    <property type="entry name" value="HELICASE_CTER"/>
    <property type="match status" value="1"/>
</dbReference>
<evidence type="ECO:0000259" key="3">
    <source>
        <dbReference type="PROSITE" id="PS51192"/>
    </source>
</evidence>
<dbReference type="Pfam" id="PF00270">
    <property type="entry name" value="DEAD"/>
    <property type="match status" value="1"/>
</dbReference>
<dbReference type="KEGG" id="npy:NPRO_14520"/>
<dbReference type="AlphaFoldDB" id="A0A809S4V3"/>
<dbReference type="Proteomes" id="UP000662873">
    <property type="component" value="Chromosome"/>
</dbReference>
<protein>
    <submittedName>
        <fullName evidence="5">DEAD/DEAH box helicase</fullName>
    </submittedName>
</protein>